<dbReference type="InterPro" id="IPR021440">
    <property type="entry name" value="DUF3089"/>
</dbReference>
<dbReference type="PROSITE" id="PS51257">
    <property type="entry name" value="PROKAR_LIPOPROTEIN"/>
    <property type="match status" value="1"/>
</dbReference>
<evidence type="ECO:0000313" key="1">
    <source>
        <dbReference type="EMBL" id="VAV85957.1"/>
    </source>
</evidence>
<dbReference type="InterPro" id="IPR029058">
    <property type="entry name" value="AB_hydrolase_fold"/>
</dbReference>
<sequence length="346" mass="39980">MNRFFKIESYKFIVITILLLLGVSSCKPVYQTQSFTNNIVPLAPNYEQEQNWAVLPWTYSEELQTIASQEQDTLMADVFYVYPTLFLDVKDKRWNIPVDDAVQNEKVLNTAVQFQASAWAIAGKLYVPFYRQAHIRSYAMYNQGGKQAFEIAYADVKAAFELYLKHYNKGRPIIIASHSQGTTHTRRLLKEFFDGTGLQKQLIAAYIPGMGIRPNEFKTIKPMTTPDEIAGFVSWNTYKKNTYPKKDKDWFKGSVTSNPVTWDTQKATIRDQHKGFLFSNGKLYDKALTITITDGLVWTSLPHFPLRLFAIFKKNYHVGDINLFWQDIRENAELRTRKFNQASKGT</sequence>
<name>A0A3B0R2P6_9ZZZZ</name>
<dbReference type="Pfam" id="PF11288">
    <property type="entry name" value="DUF3089"/>
    <property type="match status" value="1"/>
</dbReference>
<organism evidence="1">
    <name type="scientific">hydrothermal vent metagenome</name>
    <dbReference type="NCBI Taxonomy" id="652676"/>
    <lineage>
        <taxon>unclassified sequences</taxon>
        <taxon>metagenomes</taxon>
        <taxon>ecological metagenomes</taxon>
    </lineage>
</organism>
<proteinExistence type="predicted"/>
<evidence type="ECO:0008006" key="2">
    <source>
        <dbReference type="Google" id="ProtNLM"/>
    </source>
</evidence>
<gene>
    <name evidence="1" type="ORF">MNBD_BACTEROID02-1113</name>
</gene>
<accession>A0A3B0R2P6</accession>
<reference evidence="1" key="1">
    <citation type="submission" date="2018-06" db="EMBL/GenBank/DDBJ databases">
        <authorList>
            <person name="Zhirakovskaya E."/>
        </authorList>
    </citation>
    <scope>NUCLEOTIDE SEQUENCE</scope>
</reference>
<dbReference type="EMBL" id="UOEB01000268">
    <property type="protein sequence ID" value="VAV85957.1"/>
    <property type="molecule type" value="Genomic_DNA"/>
</dbReference>
<dbReference type="AlphaFoldDB" id="A0A3B0R2P6"/>
<dbReference type="SUPFAM" id="SSF53474">
    <property type="entry name" value="alpha/beta-Hydrolases"/>
    <property type="match status" value="1"/>
</dbReference>
<protein>
    <recommendedName>
        <fullName evidence="2">DUF3089 domain-containing protein</fullName>
    </recommendedName>
</protein>